<sequence length="48" mass="5599">DEKKEIVERDDSEKNYDDECNWSIVSSTVSMRTAHCKVKGNSRSNPYF</sequence>
<protein>
    <submittedName>
        <fullName evidence="1">Uncharacterized protein</fullName>
    </submittedName>
</protein>
<dbReference type="EMBL" id="LXQA010539810">
    <property type="protein sequence ID" value="MCI58078.1"/>
    <property type="molecule type" value="Genomic_DNA"/>
</dbReference>
<proteinExistence type="predicted"/>
<name>A0A392TAK4_9FABA</name>
<evidence type="ECO:0000313" key="2">
    <source>
        <dbReference type="Proteomes" id="UP000265520"/>
    </source>
</evidence>
<comment type="caution">
    <text evidence="1">The sequence shown here is derived from an EMBL/GenBank/DDBJ whole genome shotgun (WGS) entry which is preliminary data.</text>
</comment>
<evidence type="ECO:0000313" key="1">
    <source>
        <dbReference type="EMBL" id="MCI58078.1"/>
    </source>
</evidence>
<organism evidence="1 2">
    <name type="scientific">Trifolium medium</name>
    <dbReference type="NCBI Taxonomy" id="97028"/>
    <lineage>
        <taxon>Eukaryota</taxon>
        <taxon>Viridiplantae</taxon>
        <taxon>Streptophyta</taxon>
        <taxon>Embryophyta</taxon>
        <taxon>Tracheophyta</taxon>
        <taxon>Spermatophyta</taxon>
        <taxon>Magnoliopsida</taxon>
        <taxon>eudicotyledons</taxon>
        <taxon>Gunneridae</taxon>
        <taxon>Pentapetalae</taxon>
        <taxon>rosids</taxon>
        <taxon>fabids</taxon>
        <taxon>Fabales</taxon>
        <taxon>Fabaceae</taxon>
        <taxon>Papilionoideae</taxon>
        <taxon>50 kb inversion clade</taxon>
        <taxon>NPAAA clade</taxon>
        <taxon>Hologalegina</taxon>
        <taxon>IRL clade</taxon>
        <taxon>Trifolieae</taxon>
        <taxon>Trifolium</taxon>
    </lineage>
</organism>
<accession>A0A392TAK4</accession>
<dbReference type="Proteomes" id="UP000265520">
    <property type="component" value="Unassembled WGS sequence"/>
</dbReference>
<reference evidence="1 2" key="1">
    <citation type="journal article" date="2018" name="Front. Plant Sci.">
        <title>Red Clover (Trifolium pratense) and Zigzag Clover (T. medium) - A Picture of Genomic Similarities and Differences.</title>
        <authorList>
            <person name="Dluhosova J."/>
            <person name="Istvanek J."/>
            <person name="Nedelnik J."/>
            <person name="Repkova J."/>
        </authorList>
    </citation>
    <scope>NUCLEOTIDE SEQUENCE [LARGE SCALE GENOMIC DNA]</scope>
    <source>
        <strain evidence="2">cv. 10/8</strain>
        <tissue evidence="1">Leaf</tissue>
    </source>
</reference>
<dbReference type="AlphaFoldDB" id="A0A392TAK4"/>
<keyword evidence="2" id="KW-1185">Reference proteome</keyword>
<feature type="non-terminal residue" evidence="1">
    <location>
        <position position="1"/>
    </location>
</feature>